<feature type="compositionally biased region" description="Polar residues" evidence="2">
    <location>
        <begin position="70"/>
        <end position="81"/>
    </location>
</feature>
<feature type="compositionally biased region" description="Basic and acidic residues" evidence="2">
    <location>
        <begin position="28"/>
        <end position="51"/>
    </location>
</feature>
<accession>A0ABQ9N9X4</accession>
<evidence type="ECO:0000256" key="1">
    <source>
        <dbReference type="SAM" id="Coils"/>
    </source>
</evidence>
<dbReference type="PANTHER" id="PTHR34210">
    <property type="entry name" value="OS01G0252900 PROTEIN"/>
    <property type="match status" value="1"/>
</dbReference>
<keyword evidence="4" id="KW-1185">Reference proteome</keyword>
<dbReference type="Proteomes" id="UP001174677">
    <property type="component" value="Chromosome 1"/>
</dbReference>
<proteinExistence type="predicted"/>
<gene>
    <name evidence="3" type="ORF">P3X46_000632</name>
</gene>
<organism evidence="3 4">
    <name type="scientific">Hevea brasiliensis</name>
    <name type="common">Para rubber tree</name>
    <name type="synonym">Siphonia brasiliensis</name>
    <dbReference type="NCBI Taxonomy" id="3981"/>
    <lineage>
        <taxon>Eukaryota</taxon>
        <taxon>Viridiplantae</taxon>
        <taxon>Streptophyta</taxon>
        <taxon>Embryophyta</taxon>
        <taxon>Tracheophyta</taxon>
        <taxon>Spermatophyta</taxon>
        <taxon>Magnoliopsida</taxon>
        <taxon>eudicotyledons</taxon>
        <taxon>Gunneridae</taxon>
        <taxon>Pentapetalae</taxon>
        <taxon>rosids</taxon>
        <taxon>fabids</taxon>
        <taxon>Malpighiales</taxon>
        <taxon>Euphorbiaceae</taxon>
        <taxon>Crotonoideae</taxon>
        <taxon>Micrandreae</taxon>
        <taxon>Hevea</taxon>
    </lineage>
</organism>
<dbReference type="PANTHER" id="PTHR34210:SF1">
    <property type="entry name" value="OS03G0274700 PROTEIN"/>
    <property type="match status" value="1"/>
</dbReference>
<evidence type="ECO:0000313" key="3">
    <source>
        <dbReference type="EMBL" id="KAJ9189322.1"/>
    </source>
</evidence>
<protein>
    <submittedName>
        <fullName evidence="3">Uncharacterized protein</fullName>
    </submittedName>
</protein>
<evidence type="ECO:0000256" key="2">
    <source>
        <dbReference type="SAM" id="MobiDB-lite"/>
    </source>
</evidence>
<comment type="caution">
    <text evidence="3">The sequence shown here is derived from an EMBL/GenBank/DDBJ whole genome shotgun (WGS) entry which is preliminary data.</text>
</comment>
<name>A0ABQ9N9X4_HEVBR</name>
<feature type="region of interest" description="Disordered" evidence="2">
    <location>
        <begin position="23"/>
        <end position="112"/>
    </location>
</feature>
<sequence length="286" mass="32606">MRRQVQYADPGANAYAGAQMQRISAQRMENRSDTDHFQGRLEAFTPERERPYATLKAEGQWRWERDESKVSNPMASQSFSEGQGVDASRSYFQGKGPGPGPEPKLALEKQGVNDPRFGPHEGDMQNGFEEKPLLQTFEGIEQKFLDDIVKLAKEQNDTEDAENARHREKLNAINNQYQEQLAALRARHASRRGEFLRKESHARQQQYQQNMVDRYPSSGMGPGDPHGYSGVASSAVINEAHRAYNTDNFESYRERARFLGGSRDQGFETRSPYHGGRVYDTGTRYY</sequence>
<dbReference type="EMBL" id="JARPOI010000001">
    <property type="protein sequence ID" value="KAJ9189322.1"/>
    <property type="molecule type" value="Genomic_DNA"/>
</dbReference>
<feature type="coiled-coil region" evidence="1">
    <location>
        <begin position="149"/>
        <end position="187"/>
    </location>
</feature>
<reference evidence="3" key="1">
    <citation type="journal article" date="2023" name="Plant Biotechnol. J.">
        <title>Chromosome-level wild Hevea brasiliensis genome provides new tools for genomic-assisted breeding and valuable loci to elevate rubber yield.</title>
        <authorList>
            <person name="Cheng H."/>
            <person name="Song X."/>
            <person name="Hu Y."/>
            <person name="Wu T."/>
            <person name="Yang Q."/>
            <person name="An Z."/>
            <person name="Feng S."/>
            <person name="Deng Z."/>
            <person name="Wu W."/>
            <person name="Zeng X."/>
            <person name="Tu M."/>
            <person name="Wang X."/>
            <person name="Huang H."/>
        </authorList>
    </citation>
    <scope>NUCLEOTIDE SEQUENCE</scope>
    <source>
        <strain evidence="3">MT/VB/25A 57/8</strain>
    </source>
</reference>
<feature type="compositionally biased region" description="Basic and acidic residues" evidence="2">
    <location>
        <begin position="59"/>
        <end position="69"/>
    </location>
</feature>
<keyword evidence="1" id="KW-0175">Coiled coil</keyword>
<evidence type="ECO:0000313" key="4">
    <source>
        <dbReference type="Proteomes" id="UP001174677"/>
    </source>
</evidence>